<dbReference type="RefSeq" id="WP_233727536.1">
    <property type="nucleotide sequence ID" value="NZ_JAJVCN010000002.1"/>
</dbReference>
<organism evidence="2 3">
    <name type="scientific">Kibdelosporangium philippinense</name>
    <dbReference type="NCBI Taxonomy" id="211113"/>
    <lineage>
        <taxon>Bacteria</taxon>
        <taxon>Bacillati</taxon>
        <taxon>Actinomycetota</taxon>
        <taxon>Actinomycetes</taxon>
        <taxon>Pseudonocardiales</taxon>
        <taxon>Pseudonocardiaceae</taxon>
        <taxon>Kibdelosporangium</taxon>
    </lineage>
</organism>
<accession>A0ABS8ZDV6</accession>
<sequence length="1036" mass="114127">MNTGWRRTLRSAVATGTAAALLTSLVTPAAAAPVPLSEAQLTAALFGAAVRVKDSGFDYEKTAIGSAELVDWRAKNPGATAAEAADHAAKITKSMTDNFSHADSRLPGNEKQSRLIEIIQDTPGAVFTGPQITNLMAVLTARDLAPGTVNLHIGQRLSGAQQRFGLDMHYSLVSGELWTAVRDKALTDQVLNAAWRGEFGKPTAKHPDGLFPNWSLGDFKKFGVLKDLVDIDAILNAAKAGETQLYDELRKQFMKMRDKLWDENDKTYKKINELANSLGLPGAQNGGVPKEAVDAALKAEKERQEVLDGIKGGFDVVVGIAKMLHPGFAKHLKAFGESAFQFAGAVSELGTALVTLASATGFGASTLGAVGAAVGAVIGIIQVFSGLLSGSDQTAEVQLAMMKEIRHGFLTMQIYMEKMYETMNKRFDRIEQGLDTIYKSMMENFGTVLLELDKIDKKLDVVHDNVLRLMSSMQGFHLHLLQIGTDHERDDFFKTADVHTDYQHVNKIPLEYSTGEASFTKAAATYNHAATMVSRYASLVFTNPNEHNLDLALKNGPAGAIDYLLGRANLPRSTEVVPNADFWAEAARAYAILSMQNPAHAMKETEGTGSARIKSMLLNADQIQQAAARISAPQADPNKATNPTFQNRLADYENKVKAFIDDLRTMQYRPEVMPPNRQFKLWENYSQQVDMTGKLPAPPDTIPGCGGEPSIQRPDFMTTTNLPKPLLFGLYLTGDSRPEGRWQYLPCWFNARWDEEPYNGVDSWKKITSGPHKGEIEYTMARYAPHRADFREQVKNTSGPFGAYFTGQITTANRHIRLCLWKSIGVEDYNTPATCPDRGDAAEQMSGSFGLPKVTMRDEMTGTNFVDGLLNDRRVVYFNLIASQFQRPDGMQSALNLRDSARLLEAYTRIGFPRSLEADDQMQALLLGANSVANAGAIYAEEARTFRIGGYGKNNTYLDKEGPQLCELIWLTGNDPVASCVRDSLLGRAKRLAERYEIHSRNIRSGQLKEELPLVAEAARNLRIIDKYYRARFTTG</sequence>
<comment type="caution">
    <text evidence="2">The sequence shown here is derived from an EMBL/GenBank/DDBJ whole genome shotgun (WGS) entry which is preliminary data.</text>
</comment>
<evidence type="ECO:0000256" key="1">
    <source>
        <dbReference type="SAM" id="SignalP"/>
    </source>
</evidence>
<gene>
    <name evidence="2" type="ORF">LWC34_24780</name>
</gene>
<dbReference type="PROSITE" id="PS51318">
    <property type="entry name" value="TAT"/>
    <property type="match status" value="1"/>
</dbReference>
<dbReference type="InterPro" id="IPR006311">
    <property type="entry name" value="TAT_signal"/>
</dbReference>
<name>A0ABS8ZDV6_9PSEU</name>
<keyword evidence="3" id="KW-1185">Reference proteome</keyword>
<evidence type="ECO:0000313" key="3">
    <source>
        <dbReference type="Proteomes" id="UP001521150"/>
    </source>
</evidence>
<protein>
    <submittedName>
        <fullName evidence="2">Uncharacterized protein</fullName>
    </submittedName>
</protein>
<reference evidence="2 3" key="1">
    <citation type="submission" date="2021-12" db="EMBL/GenBank/DDBJ databases">
        <title>Genome sequence of Kibdelosporangium philippinense ATCC 49844.</title>
        <authorList>
            <person name="Fedorov E.A."/>
            <person name="Omeragic M."/>
            <person name="Shalygina K.F."/>
            <person name="Maclea K.S."/>
        </authorList>
    </citation>
    <scope>NUCLEOTIDE SEQUENCE [LARGE SCALE GENOMIC DNA]</scope>
    <source>
        <strain evidence="2 3">ATCC 49844</strain>
    </source>
</reference>
<feature type="signal peptide" evidence="1">
    <location>
        <begin position="1"/>
        <end position="31"/>
    </location>
</feature>
<dbReference type="EMBL" id="JAJVCN010000002">
    <property type="protein sequence ID" value="MCE7006023.1"/>
    <property type="molecule type" value="Genomic_DNA"/>
</dbReference>
<evidence type="ECO:0000313" key="2">
    <source>
        <dbReference type="EMBL" id="MCE7006023.1"/>
    </source>
</evidence>
<feature type="chain" id="PRO_5045090694" evidence="1">
    <location>
        <begin position="32"/>
        <end position="1036"/>
    </location>
</feature>
<dbReference type="Proteomes" id="UP001521150">
    <property type="component" value="Unassembled WGS sequence"/>
</dbReference>
<keyword evidence="1" id="KW-0732">Signal</keyword>
<proteinExistence type="predicted"/>